<gene>
    <name evidence="1" type="ORF">HME9302_01114</name>
</gene>
<reference evidence="1 2" key="1">
    <citation type="submission" date="2018-04" db="EMBL/GenBank/DDBJ databases">
        <title>Altererythrobacter sp. HME9302 genome sequencing and assembly.</title>
        <authorList>
            <person name="Kang H."/>
            <person name="Kim H."/>
            <person name="Joh K."/>
        </authorList>
    </citation>
    <scope>NUCLEOTIDE SEQUENCE [LARGE SCALE GENOMIC DNA]</scope>
    <source>
        <strain evidence="1 2">HME9302</strain>
    </source>
</reference>
<dbReference type="AlphaFoldDB" id="A0A369Q9H8"/>
<evidence type="ECO:0008006" key="3">
    <source>
        <dbReference type="Google" id="ProtNLM"/>
    </source>
</evidence>
<accession>A0A369Q9H8</accession>
<evidence type="ECO:0000313" key="1">
    <source>
        <dbReference type="EMBL" id="RDC59917.1"/>
    </source>
</evidence>
<dbReference type="EMBL" id="QBKA01000002">
    <property type="protein sequence ID" value="RDC59917.1"/>
    <property type="molecule type" value="Genomic_DNA"/>
</dbReference>
<dbReference type="Gene3D" id="2.60.40.1190">
    <property type="match status" value="1"/>
</dbReference>
<protein>
    <recommendedName>
        <fullName evidence="3">DOMON-like domain-containing protein</fullName>
    </recommendedName>
</protein>
<dbReference type="OrthoDB" id="190583at2"/>
<keyword evidence="2" id="KW-1185">Reference proteome</keyword>
<proteinExistence type="predicted"/>
<dbReference type="Proteomes" id="UP000253727">
    <property type="component" value="Unassembled WGS sequence"/>
</dbReference>
<name>A0A369Q9H8_9SPHN</name>
<sequence length="184" mass="20257">METYRLQAHPACPPQSITGVRASVVSFDQDWLTLRWRVDGSGNLMLPPFAGKTRRDELWSTTCFELFLRTEGEETYTEFNFSPSDAWAAYDFTARRQRMRPRALSRPPVCTMRPGRTFALFDVAVPASALPAIPAALGLTAVLEETGGNKSFWAMDHGAADSGKRPDFHDPSCLAARLAATGAS</sequence>
<evidence type="ECO:0000313" key="2">
    <source>
        <dbReference type="Proteomes" id="UP000253727"/>
    </source>
</evidence>
<dbReference type="CDD" id="cd09627">
    <property type="entry name" value="DOMON_murB_like"/>
    <property type="match status" value="1"/>
</dbReference>
<organism evidence="1 2">
    <name type="scientific">Alteripontixanthobacter maritimus</name>
    <dbReference type="NCBI Taxonomy" id="2161824"/>
    <lineage>
        <taxon>Bacteria</taxon>
        <taxon>Pseudomonadati</taxon>
        <taxon>Pseudomonadota</taxon>
        <taxon>Alphaproteobacteria</taxon>
        <taxon>Sphingomonadales</taxon>
        <taxon>Erythrobacteraceae</taxon>
        <taxon>Alteripontixanthobacter</taxon>
    </lineage>
</organism>
<comment type="caution">
    <text evidence="1">The sequence shown here is derived from an EMBL/GenBank/DDBJ whole genome shotgun (WGS) entry which is preliminary data.</text>
</comment>